<proteinExistence type="predicted"/>
<reference evidence="1" key="1">
    <citation type="submission" date="2021-10" db="EMBL/GenBank/DDBJ databases">
        <title>Melipona bicolor Genome sequencing and assembly.</title>
        <authorList>
            <person name="Araujo N.S."/>
            <person name="Arias M.C."/>
        </authorList>
    </citation>
    <scope>NUCLEOTIDE SEQUENCE</scope>
    <source>
        <strain evidence="1">USP_2M_L1-L4_2017</strain>
        <tissue evidence="1">Whole body</tissue>
    </source>
</reference>
<accession>A0AA40FUW0</accession>
<gene>
    <name evidence="1" type="ORF">K0M31_005363</name>
</gene>
<keyword evidence="2" id="KW-1185">Reference proteome</keyword>
<organism evidence="1 2">
    <name type="scientific">Melipona bicolor</name>
    <dbReference type="NCBI Taxonomy" id="60889"/>
    <lineage>
        <taxon>Eukaryota</taxon>
        <taxon>Metazoa</taxon>
        <taxon>Ecdysozoa</taxon>
        <taxon>Arthropoda</taxon>
        <taxon>Hexapoda</taxon>
        <taxon>Insecta</taxon>
        <taxon>Pterygota</taxon>
        <taxon>Neoptera</taxon>
        <taxon>Endopterygota</taxon>
        <taxon>Hymenoptera</taxon>
        <taxon>Apocrita</taxon>
        <taxon>Aculeata</taxon>
        <taxon>Apoidea</taxon>
        <taxon>Anthophila</taxon>
        <taxon>Apidae</taxon>
        <taxon>Melipona</taxon>
    </lineage>
</organism>
<dbReference type="AlphaFoldDB" id="A0AA40FUW0"/>
<protein>
    <submittedName>
        <fullName evidence="1">Uncharacterized protein</fullName>
    </submittedName>
</protein>
<comment type="caution">
    <text evidence="1">The sequence shown here is derived from an EMBL/GenBank/DDBJ whole genome shotgun (WGS) entry which is preliminary data.</text>
</comment>
<dbReference type="EMBL" id="JAHYIQ010000015">
    <property type="protein sequence ID" value="KAK1125825.1"/>
    <property type="molecule type" value="Genomic_DNA"/>
</dbReference>
<evidence type="ECO:0000313" key="1">
    <source>
        <dbReference type="EMBL" id="KAK1125825.1"/>
    </source>
</evidence>
<name>A0AA40FUW0_9HYME</name>
<sequence>MNASKPAARRAINGISSGYSLPRPDCKSFPRPCWNVLSVVYSTREDTTSENVVQAAGGCGVRGFTIPVYHEMEGQFYGILTLQRVATLLNEPTQIEIRARNEEDREGFFEEVTWRGNEREESECKKVEKDEQQGGLKGARQRIVICRYE</sequence>
<evidence type="ECO:0000313" key="2">
    <source>
        <dbReference type="Proteomes" id="UP001177670"/>
    </source>
</evidence>
<dbReference type="Proteomes" id="UP001177670">
    <property type="component" value="Unassembled WGS sequence"/>
</dbReference>